<dbReference type="EMBL" id="CP060490">
    <property type="protein sequence ID" value="QNL44665.1"/>
    <property type="molecule type" value="Genomic_DNA"/>
</dbReference>
<sequence>MSGIESLGVSLVSMGIVFTGLIILMVILKLFPLVFRVKAAPEQAGKTDTDDGELIAILTAAIYAFEQKRKANPMVRSGGDTYRAVATDIVVTDPMVRDCVHVNQD</sequence>
<evidence type="ECO:0000313" key="8">
    <source>
        <dbReference type="Proteomes" id="UP000515960"/>
    </source>
</evidence>
<evidence type="ECO:0000256" key="6">
    <source>
        <dbReference type="SAM" id="Phobius"/>
    </source>
</evidence>
<keyword evidence="3 6" id="KW-0812">Transmembrane</keyword>
<evidence type="ECO:0000256" key="4">
    <source>
        <dbReference type="ARBA" id="ARBA00022989"/>
    </source>
</evidence>
<name>A0A7G9B534_9FIRM</name>
<dbReference type="Proteomes" id="UP000515960">
    <property type="component" value="Chromosome"/>
</dbReference>
<organism evidence="7 8">
    <name type="scientific">Oscillibacter hominis</name>
    <dbReference type="NCBI Taxonomy" id="2763056"/>
    <lineage>
        <taxon>Bacteria</taxon>
        <taxon>Bacillati</taxon>
        <taxon>Bacillota</taxon>
        <taxon>Clostridia</taxon>
        <taxon>Eubacteriales</taxon>
        <taxon>Oscillospiraceae</taxon>
        <taxon>Oscillibacter</taxon>
    </lineage>
</organism>
<feature type="transmembrane region" description="Helical" evidence="6">
    <location>
        <begin position="6"/>
        <end position="28"/>
    </location>
</feature>
<dbReference type="RefSeq" id="WP_187333251.1">
    <property type="nucleotide sequence ID" value="NZ_CP060490.1"/>
</dbReference>
<keyword evidence="8" id="KW-1185">Reference proteome</keyword>
<keyword evidence="2" id="KW-1003">Cell membrane</keyword>
<protein>
    <submittedName>
        <fullName evidence="7">OadG family protein</fullName>
    </submittedName>
</protein>
<dbReference type="Pfam" id="PF04277">
    <property type="entry name" value="OAD_gamma"/>
    <property type="match status" value="1"/>
</dbReference>
<accession>A0A7G9B534</accession>
<evidence type="ECO:0000256" key="3">
    <source>
        <dbReference type="ARBA" id="ARBA00022692"/>
    </source>
</evidence>
<evidence type="ECO:0000256" key="5">
    <source>
        <dbReference type="ARBA" id="ARBA00023136"/>
    </source>
</evidence>
<dbReference type="AlphaFoldDB" id="A0A7G9B534"/>
<keyword evidence="4 6" id="KW-1133">Transmembrane helix</keyword>
<comment type="subcellular location">
    <subcellularLocation>
        <location evidence="1">Cell membrane</location>
    </subcellularLocation>
</comment>
<evidence type="ECO:0000256" key="2">
    <source>
        <dbReference type="ARBA" id="ARBA00022475"/>
    </source>
</evidence>
<gene>
    <name evidence="7" type="ORF">H8790_01010</name>
</gene>
<proteinExistence type="predicted"/>
<keyword evidence="5 6" id="KW-0472">Membrane</keyword>
<evidence type="ECO:0000313" key="7">
    <source>
        <dbReference type="EMBL" id="QNL44665.1"/>
    </source>
</evidence>
<reference evidence="7 8" key="1">
    <citation type="submission" date="2020-08" db="EMBL/GenBank/DDBJ databases">
        <authorList>
            <person name="Liu C."/>
            <person name="Sun Q."/>
        </authorList>
    </citation>
    <scope>NUCLEOTIDE SEQUENCE [LARGE SCALE GENOMIC DNA]</scope>
    <source>
        <strain evidence="7 8">NSJ-62</strain>
    </source>
</reference>
<dbReference type="KEGG" id="ohi:H8790_01010"/>
<evidence type="ECO:0000256" key="1">
    <source>
        <dbReference type="ARBA" id="ARBA00004236"/>
    </source>
</evidence>
<dbReference type="InterPro" id="IPR005899">
    <property type="entry name" value="Na_pump_deCOase"/>
</dbReference>